<feature type="chain" id="PRO_5006387415" description="Transmembrane protein" evidence="1">
    <location>
        <begin position="28"/>
        <end position="83"/>
    </location>
</feature>
<gene>
    <name evidence="2" type="primary">Dwil\GK27318</name>
    <name evidence="2" type="ORF">Dwil_GK27318</name>
</gene>
<sequence length="83" mass="9981">MSEMRFKFPKIICWIFFMLLVLHITVAITNDEELKVQTVGFWERLLAKTKSIPWYSNQTEKETPETTNKRRVMWQRLTMASVL</sequence>
<reference evidence="2 3" key="1">
    <citation type="journal article" date="2007" name="Nature">
        <title>Evolution of genes and genomes on the Drosophila phylogeny.</title>
        <authorList>
            <consortium name="Drosophila 12 Genomes Consortium"/>
            <person name="Clark A.G."/>
            <person name="Eisen M.B."/>
            <person name="Smith D.R."/>
            <person name="Bergman C.M."/>
            <person name="Oliver B."/>
            <person name="Markow T.A."/>
            <person name="Kaufman T.C."/>
            <person name="Kellis M."/>
            <person name="Gelbart W."/>
            <person name="Iyer V.N."/>
            <person name="Pollard D.A."/>
            <person name="Sackton T.B."/>
            <person name="Larracuente A.M."/>
            <person name="Singh N.D."/>
            <person name="Abad J.P."/>
            <person name="Abt D.N."/>
            <person name="Adryan B."/>
            <person name="Aguade M."/>
            <person name="Akashi H."/>
            <person name="Anderson W.W."/>
            <person name="Aquadro C.F."/>
            <person name="Ardell D.H."/>
            <person name="Arguello R."/>
            <person name="Artieri C.G."/>
            <person name="Barbash D.A."/>
            <person name="Barker D."/>
            <person name="Barsanti P."/>
            <person name="Batterham P."/>
            <person name="Batzoglou S."/>
            <person name="Begun D."/>
            <person name="Bhutkar A."/>
            <person name="Blanco E."/>
            <person name="Bosak S.A."/>
            <person name="Bradley R.K."/>
            <person name="Brand A.D."/>
            <person name="Brent M.R."/>
            <person name="Brooks A.N."/>
            <person name="Brown R.H."/>
            <person name="Butlin R.K."/>
            <person name="Caggese C."/>
            <person name="Calvi B.R."/>
            <person name="Bernardo de Carvalho A."/>
            <person name="Caspi A."/>
            <person name="Castrezana S."/>
            <person name="Celniker S.E."/>
            <person name="Chang J.L."/>
            <person name="Chapple C."/>
            <person name="Chatterji S."/>
            <person name="Chinwalla A."/>
            <person name="Civetta A."/>
            <person name="Clifton S.W."/>
            <person name="Comeron J.M."/>
            <person name="Costello J.C."/>
            <person name="Coyne J.A."/>
            <person name="Daub J."/>
            <person name="David R.G."/>
            <person name="Delcher A.L."/>
            <person name="Delehaunty K."/>
            <person name="Do C.B."/>
            <person name="Ebling H."/>
            <person name="Edwards K."/>
            <person name="Eickbush T."/>
            <person name="Evans J.D."/>
            <person name="Filipski A."/>
            <person name="Findeiss S."/>
            <person name="Freyhult E."/>
            <person name="Fulton L."/>
            <person name="Fulton R."/>
            <person name="Garcia A.C."/>
            <person name="Gardiner A."/>
            <person name="Garfield D.A."/>
            <person name="Garvin B.E."/>
            <person name="Gibson G."/>
            <person name="Gilbert D."/>
            <person name="Gnerre S."/>
            <person name="Godfrey J."/>
            <person name="Good R."/>
            <person name="Gotea V."/>
            <person name="Gravely B."/>
            <person name="Greenberg A.J."/>
            <person name="Griffiths-Jones S."/>
            <person name="Gross S."/>
            <person name="Guigo R."/>
            <person name="Gustafson E.A."/>
            <person name="Haerty W."/>
            <person name="Hahn M.W."/>
            <person name="Halligan D.L."/>
            <person name="Halpern A.L."/>
            <person name="Halter G.M."/>
            <person name="Han M.V."/>
            <person name="Heger A."/>
            <person name="Hillier L."/>
            <person name="Hinrichs A.S."/>
            <person name="Holmes I."/>
            <person name="Hoskins R.A."/>
            <person name="Hubisz M.J."/>
            <person name="Hultmark D."/>
            <person name="Huntley M.A."/>
            <person name="Jaffe D.B."/>
            <person name="Jagadeeshan S."/>
            <person name="Jeck W.R."/>
            <person name="Johnson J."/>
            <person name="Jones C.D."/>
            <person name="Jordan W.C."/>
            <person name="Karpen G.H."/>
            <person name="Kataoka E."/>
            <person name="Keightley P.D."/>
            <person name="Kheradpour P."/>
            <person name="Kirkness E.F."/>
            <person name="Koerich L.B."/>
            <person name="Kristiansen K."/>
            <person name="Kudrna D."/>
            <person name="Kulathinal R.J."/>
            <person name="Kumar S."/>
            <person name="Kwok R."/>
            <person name="Lander E."/>
            <person name="Langley C.H."/>
            <person name="Lapoint R."/>
            <person name="Lazzaro B.P."/>
            <person name="Lee S.J."/>
            <person name="Levesque L."/>
            <person name="Li R."/>
            <person name="Lin C.F."/>
            <person name="Lin M.F."/>
            <person name="Lindblad-Toh K."/>
            <person name="Llopart A."/>
            <person name="Long M."/>
            <person name="Low L."/>
            <person name="Lozovsky E."/>
            <person name="Lu J."/>
            <person name="Luo M."/>
            <person name="Machado C.A."/>
            <person name="Makalowski W."/>
            <person name="Marzo M."/>
            <person name="Matsuda M."/>
            <person name="Matzkin L."/>
            <person name="McAllister B."/>
            <person name="McBride C.S."/>
            <person name="McKernan B."/>
            <person name="McKernan K."/>
            <person name="Mendez-Lago M."/>
            <person name="Minx P."/>
            <person name="Mollenhauer M.U."/>
            <person name="Montooth K."/>
            <person name="Mount S.M."/>
            <person name="Mu X."/>
            <person name="Myers E."/>
            <person name="Negre B."/>
            <person name="Newfeld S."/>
            <person name="Nielsen R."/>
            <person name="Noor M.A."/>
            <person name="O'Grady P."/>
            <person name="Pachter L."/>
            <person name="Papaceit M."/>
            <person name="Parisi M.J."/>
            <person name="Parisi M."/>
            <person name="Parts L."/>
            <person name="Pedersen J.S."/>
            <person name="Pesole G."/>
            <person name="Phillippy A.M."/>
            <person name="Ponting C.P."/>
            <person name="Pop M."/>
            <person name="Porcelli D."/>
            <person name="Powell J.R."/>
            <person name="Prohaska S."/>
            <person name="Pruitt K."/>
            <person name="Puig M."/>
            <person name="Quesneville H."/>
            <person name="Ram K.R."/>
            <person name="Rand D."/>
            <person name="Rasmussen M.D."/>
            <person name="Reed L.K."/>
            <person name="Reenan R."/>
            <person name="Reily A."/>
            <person name="Remington K.A."/>
            <person name="Rieger T.T."/>
            <person name="Ritchie M.G."/>
            <person name="Robin C."/>
            <person name="Rogers Y.H."/>
            <person name="Rohde C."/>
            <person name="Rozas J."/>
            <person name="Rubenfield M.J."/>
            <person name="Ruiz A."/>
            <person name="Russo S."/>
            <person name="Salzberg S.L."/>
            <person name="Sanchez-Gracia A."/>
            <person name="Saranga D.J."/>
            <person name="Sato H."/>
            <person name="Schaeffer S.W."/>
            <person name="Schatz M.C."/>
            <person name="Schlenke T."/>
            <person name="Schwartz R."/>
            <person name="Segarra C."/>
            <person name="Singh R.S."/>
            <person name="Sirot L."/>
            <person name="Sirota M."/>
            <person name="Sisneros N.B."/>
            <person name="Smith C.D."/>
            <person name="Smith T.F."/>
            <person name="Spieth J."/>
            <person name="Stage D.E."/>
            <person name="Stark A."/>
            <person name="Stephan W."/>
            <person name="Strausberg R.L."/>
            <person name="Strempel S."/>
            <person name="Sturgill D."/>
            <person name="Sutton G."/>
            <person name="Sutton G.G."/>
            <person name="Tao W."/>
            <person name="Teichmann S."/>
            <person name="Tobari Y.N."/>
            <person name="Tomimura Y."/>
            <person name="Tsolas J.M."/>
            <person name="Valente V.L."/>
            <person name="Venter E."/>
            <person name="Venter J.C."/>
            <person name="Vicario S."/>
            <person name="Vieira F.G."/>
            <person name="Vilella A.J."/>
            <person name="Villasante A."/>
            <person name="Walenz B."/>
            <person name="Wang J."/>
            <person name="Wasserman M."/>
            <person name="Watts T."/>
            <person name="Wilson D."/>
            <person name="Wilson R.K."/>
            <person name="Wing R.A."/>
            <person name="Wolfner M.F."/>
            <person name="Wong A."/>
            <person name="Wong G.K."/>
            <person name="Wu C.I."/>
            <person name="Wu G."/>
            <person name="Yamamoto D."/>
            <person name="Yang H.P."/>
            <person name="Yang S.P."/>
            <person name="Yorke J.A."/>
            <person name="Yoshida K."/>
            <person name="Zdobnov E."/>
            <person name="Zhang P."/>
            <person name="Zhang Y."/>
            <person name="Zimin A.V."/>
            <person name="Baldwin J."/>
            <person name="Abdouelleil A."/>
            <person name="Abdulkadir J."/>
            <person name="Abebe A."/>
            <person name="Abera B."/>
            <person name="Abreu J."/>
            <person name="Acer S.C."/>
            <person name="Aftuck L."/>
            <person name="Alexander A."/>
            <person name="An P."/>
            <person name="Anderson E."/>
            <person name="Anderson S."/>
            <person name="Arachi H."/>
            <person name="Azer M."/>
            <person name="Bachantsang P."/>
            <person name="Barry A."/>
            <person name="Bayul T."/>
            <person name="Berlin A."/>
            <person name="Bessette D."/>
            <person name="Bloom T."/>
            <person name="Blye J."/>
            <person name="Boguslavskiy L."/>
            <person name="Bonnet C."/>
            <person name="Boukhgalter B."/>
            <person name="Bourzgui I."/>
            <person name="Brown A."/>
            <person name="Cahill P."/>
            <person name="Channer S."/>
            <person name="Cheshatsang Y."/>
            <person name="Chuda L."/>
            <person name="Citroen M."/>
            <person name="Collymore A."/>
            <person name="Cooke P."/>
            <person name="Costello M."/>
            <person name="D'Aco K."/>
            <person name="Daza R."/>
            <person name="De Haan G."/>
            <person name="DeGray S."/>
            <person name="DeMaso C."/>
            <person name="Dhargay N."/>
            <person name="Dooley K."/>
            <person name="Dooley E."/>
            <person name="Doricent M."/>
            <person name="Dorje P."/>
            <person name="Dorjee K."/>
            <person name="Dupes A."/>
            <person name="Elong R."/>
            <person name="Falk J."/>
            <person name="Farina A."/>
            <person name="Faro S."/>
            <person name="Ferguson D."/>
            <person name="Fisher S."/>
            <person name="Foley C.D."/>
            <person name="Franke A."/>
            <person name="Friedrich D."/>
            <person name="Gadbois L."/>
            <person name="Gearin G."/>
            <person name="Gearin C.R."/>
            <person name="Giannoukos G."/>
            <person name="Goode T."/>
            <person name="Graham J."/>
            <person name="Grandbois E."/>
            <person name="Grewal S."/>
            <person name="Gyaltsen K."/>
            <person name="Hafez N."/>
            <person name="Hagos B."/>
            <person name="Hall J."/>
            <person name="Henson C."/>
            <person name="Hollinger A."/>
            <person name="Honan T."/>
            <person name="Huard M.D."/>
            <person name="Hughes L."/>
            <person name="Hurhula B."/>
            <person name="Husby M.E."/>
            <person name="Kamat A."/>
            <person name="Kanga B."/>
            <person name="Kashin S."/>
            <person name="Khazanovich D."/>
            <person name="Kisner P."/>
            <person name="Lance K."/>
            <person name="Lara M."/>
            <person name="Lee W."/>
            <person name="Lennon N."/>
            <person name="Letendre F."/>
            <person name="LeVine R."/>
            <person name="Lipovsky A."/>
            <person name="Liu X."/>
            <person name="Liu J."/>
            <person name="Liu S."/>
            <person name="Lokyitsang T."/>
            <person name="Lokyitsang Y."/>
            <person name="Lubonja R."/>
            <person name="Lui A."/>
            <person name="MacDonald P."/>
            <person name="Magnisalis V."/>
            <person name="Maru K."/>
            <person name="Matthews C."/>
            <person name="McCusker W."/>
            <person name="McDonough S."/>
            <person name="Mehta T."/>
            <person name="Meldrim J."/>
            <person name="Meneus L."/>
            <person name="Mihai O."/>
            <person name="Mihalev A."/>
            <person name="Mihova T."/>
            <person name="Mittelman R."/>
            <person name="Mlenga V."/>
            <person name="Montmayeur A."/>
            <person name="Mulrain L."/>
            <person name="Navidi A."/>
            <person name="Naylor J."/>
            <person name="Negash T."/>
            <person name="Nguyen T."/>
            <person name="Nguyen N."/>
            <person name="Nicol R."/>
            <person name="Norbu C."/>
            <person name="Norbu N."/>
            <person name="Novod N."/>
            <person name="O'Neill B."/>
            <person name="Osman S."/>
            <person name="Markiewicz E."/>
            <person name="Oyono O.L."/>
            <person name="Patti C."/>
            <person name="Phunkhang P."/>
            <person name="Pierre F."/>
            <person name="Priest M."/>
            <person name="Raghuraman S."/>
            <person name="Rege F."/>
            <person name="Reyes R."/>
            <person name="Rise C."/>
            <person name="Rogov P."/>
            <person name="Ross K."/>
            <person name="Ryan E."/>
            <person name="Settipalli S."/>
            <person name="Shea T."/>
            <person name="Sherpa N."/>
            <person name="Shi L."/>
            <person name="Shih D."/>
            <person name="Sparrow T."/>
            <person name="Spaulding J."/>
            <person name="Stalker J."/>
            <person name="Stange-Thomann N."/>
            <person name="Stavropoulos S."/>
            <person name="Stone C."/>
            <person name="Strader C."/>
            <person name="Tesfaye S."/>
            <person name="Thomson T."/>
            <person name="Thoulutsang Y."/>
            <person name="Thoulutsang D."/>
            <person name="Topham K."/>
            <person name="Topping I."/>
            <person name="Tsamla T."/>
            <person name="Vassiliev H."/>
            <person name="Vo A."/>
            <person name="Wangchuk T."/>
            <person name="Wangdi T."/>
            <person name="Weiand M."/>
            <person name="Wilkinson J."/>
            <person name="Wilson A."/>
            <person name="Yadav S."/>
            <person name="Young G."/>
            <person name="Yu Q."/>
            <person name="Zembek L."/>
            <person name="Zhong D."/>
            <person name="Zimmer A."/>
            <person name="Zwirko Z."/>
            <person name="Jaffe D.B."/>
            <person name="Alvarez P."/>
            <person name="Brockman W."/>
            <person name="Butler J."/>
            <person name="Chin C."/>
            <person name="Gnerre S."/>
            <person name="Grabherr M."/>
            <person name="Kleber M."/>
            <person name="Mauceli E."/>
            <person name="MacCallum I."/>
        </authorList>
    </citation>
    <scope>NUCLEOTIDE SEQUENCE [LARGE SCALE GENOMIC DNA]</scope>
    <source>
        <strain evidence="3">Tucson 14030-0811.24</strain>
    </source>
</reference>
<dbReference type="OrthoDB" id="7830001at2759"/>
<dbReference type="AlphaFoldDB" id="A0A0Q9X2F0"/>
<proteinExistence type="predicted"/>
<feature type="signal peptide" evidence="1">
    <location>
        <begin position="1"/>
        <end position="27"/>
    </location>
</feature>
<keyword evidence="3" id="KW-1185">Reference proteome</keyword>
<dbReference type="EMBL" id="CH964062">
    <property type="protein sequence ID" value="KRF98939.1"/>
    <property type="molecule type" value="Genomic_DNA"/>
</dbReference>
<organism evidence="2 3">
    <name type="scientific">Drosophila willistoni</name>
    <name type="common">Fruit fly</name>
    <dbReference type="NCBI Taxonomy" id="7260"/>
    <lineage>
        <taxon>Eukaryota</taxon>
        <taxon>Metazoa</taxon>
        <taxon>Ecdysozoa</taxon>
        <taxon>Arthropoda</taxon>
        <taxon>Hexapoda</taxon>
        <taxon>Insecta</taxon>
        <taxon>Pterygota</taxon>
        <taxon>Neoptera</taxon>
        <taxon>Endopterygota</taxon>
        <taxon>Diptera</taxon>
        <taxon>Brachycera</taxon>
        <taxon>Muscomorpha</taxon>
        <taxon>Ephydroidea</taxon>
        <taxon>Drosophilidae</taxon>
        <taxon>Drosophila</taxon>
        <taxon>Sophophora</taxon>
    </lineage>
</organism>
<evidence type="ECO:0000256" key="1">
    <source>
        <dbReference type="SAM" id="SignalP"/>
    </source>
</evidence>
<name>A0A0Q9X2F0_DROWI</name>
<evidence type="ECO:0008006" key="4">
    <source>
        <dbReference type="Google" id="ProtNLM"/>
    </source>
</evidence>
<evidence type="ECO:0000313" key="2">
    <source>
        <dbReference type="EMBL" id="KRF98939.1"/>
    </source>
</evidence>
<accession>A0A0Q9X2F0</accession>
<evidence type="ECO:0000313" key="3">
    <source>
        <dbReference type="Proteomes" id="UP000007798"/>
    </source>
</evidence>
<keyword evidence="1" id="KW-0732">Signal</keyword>
<dbReference type="InParanoid" id="A0A0Q9X2F0"/>
<dbReference type="Proteomes" id="UP000007798">
    <property type="component" value="Unassembled WGS sequence"/>
</dbReference>
<protein>
    <recommendedName>
        <fullName evidence="4">Transmembrane protein</fullName>
    </recommendedName>
</protein>